<dbReference type="Pfam" id="PF09140">
    <property type="entry name" value="MipZ"/>
    <property type="match status" value="1"/>
</dbReference>
<evidence type="ECO:0000259" key="10">
    <source>
        <dbReference type="Pfam" id="PF02706"/>
    </source>
</evidence>
<protein>
    <submittedName>
        <fullName evidence="11">Capsular biosynthesis protein</fullName>
    </submittedName>
</protein>
<dbReference type="EMBL" id="JADEXP010000034">
    <property type="protein sequence ID" value="MBE9066252.1"/>
    <property type="molecule type" value="Genomic_DNA"/>
</dbReference>
<dbReference type="InterPro" id="IPR003856">
    <property type="entry name" value="LPS_length_determ_N"/>
</dbReference>
<dbReference type="GO" id="GO:0004713">
    <property type="term" value="F:protein tyrosine kinase activity"/>
    <property type="evidence" value="ECO:0007669"/>
    <property type="project" value="TreeGrafter"/>
</dbReference>
<dbReference type="SUPFAM" id="SSF52540">
    <property type="entry name" value="P-loop containing nucleoside triphosphate hydrolases"/>
    <property type="match status" value="1"/>
</dbReference>
<keyword evidence="5" id="KW-0547">Nucleotide-binding</keyword>
<accession>A0A928ZSH5</accession>
<reference evidence="11" key="1">
    <citation type="submission" date="2020-10" db="EMBL/GenBank/DDBJ databases">
        <authorList>
            <person name="Castelo-Branco R."/>
            <person name="Eusebio N."/>
            <person name="Adriana R."/>
            <person name="Vieira A."/>
            <person name="Brugerolle De Fraissinette N."/>
            <person name="Rezende De Castro R."/>
            <person name="Schneider M.P."/>
            <person name="Vasconcelos V."/>
            <person name="Leao P.N."/>
        </authorList>
    </citation>
    <scope>NUCLEOTIDE SEQUENCE</scope>
    <source>
        <strain evidence="11">LEGE 11479</strain>
    </source>
</reference>
<organism evidence="11 12">
    <name type="scientific">Leptolyngbya cf. ectocarpi LEGE 11479</name>
    <dbReference type="NCBI Taxonomy" id="1828722"/>
    <lineage>
        <taxon>Bacteria</taxon>
        <taxon>Bacillati</taxon>
        <taxon>Cyanobacteriota</taxon>
        <taxon>Cyanophyceae</taxon>
        <taxon>Leptolyngbyales</taxon>
        <taxon>Leptolyngbyaceae</taxon>
        <taxon>Leptolyngbya group</taxon>
        <taxon>Leptolyngbya</taxon>
    </lineage>
</organism>
<evidence type="ECO:0000256" key="5">
    <source>
        <dbReference type="ARBA" id="ARBA00022741"/>
    </source>
</evidence>
<comment type="similarity">
    <text evidence="2">Belongs to the CpsC/CapA family.</text>
</comment>
<dbReference type="PANTHER" id="PTHR32309">
    <property type="entry name" value="TYROSINE-PROTEIN KINASE"/>
    <property type="match status" value="1"/>
</dbReference>
<evidence type="ECO:0000256" key="6">
    <source>
        <dbReference type="ARBA" id="ARBA00022840"/>
    </source>
</evidence>
<comment type="caution">
    <text evidence="11">The sequence shown here is derived from an EMBL/GenBank/DDBJ whole genome shotgun (WGS) entry which is preliminary data.</text>
</comment>
<dbReference type="Pfam" id="PF02706">
    <property type="entry name" value="Wzz"/>
    <property type="match status" value="1"/>
</dbReference>
<evidence type="ECO:0000256" key="1">
    <source>
        <dbReference type="ARBA" id="ARBA00004651"/>
    </source>
</evidence>
<keyword evidence="8" id="KW-0472">Membrane</keyword>
<feature type="coiled-coil region" evidence="9">
    <location>
        <begin position="347"/>
        <end position="398"/>
    </location>
</feature>
<keyword evidence="6" id="KW-0067">ATP-binding</keyword>
<dbReference type="InterPro" id="IPR005702">
    <property type="entry name" value="Wzc-like_C"/>
</dbReference>
<dbReference type="RefSeq" id="WP_193991882.1">
    <property type="nucleotide sequence ID" value="NZ_JADEXP010000034.1"/>
</dbReference>
<name>A0A928ZSH5_LEPEC</name>
<gene>
    <name evidence="11" type="ORF">IQ260_06265</name>
</gene>
<dbReference type="PANTHER" id="PTHR32309:SF13">
    <property type="entry name" value="FERRIC ENTEROBACTIN TRANSPORT PROTEIN FEPE"/>
    <property type="match status" value="1"/>
</dbReference>
<keyword evidence="9" id="KW-0175">Coiled coil</keyword>
<evidence type="ECO:0000256" key="8">
    <source>
        <dbReference type="ARBA" id="ARBA00023136"/>
    </source>
</evidence>
<evidence type="ECO:0000313" key="11">
    <source>
        <dbReference type="EMBL" id="MBE9066252.1"/>
    </source>
</evidence>
<dbReference type="InterPro" id="IPR015223">
    <property type="entry name" value="MipZ"/>
</dbReference>
<feature type="domain" description="Polysaccharide chain length determinant N-terminal" evidence="10">
    <location>
        <begin position="26"/>
        <end position="85"/>
    </location>
</feature>
<evidence type="ECO:0000313" key="12">
    <source>
        <dbReference type="Proteomes" id="UP000615026"/>
    </source>
</evidence>
<sequence length="713" mass="78354">MRANTVVSPPNWTVHDPVTVEDEGGFNVGALIKTLQRKWWVIAGVTVVTTSLAAVKVSTDKPIYTGNLELLVQSQSTETEVLANVPETLAGNEKDAIDRGLLKILTGPNVLQPVIDGVRERDLGFCPPKAPDTELANYDSCYKVLADSLEIKRLGKDSDIVQITFQNLDPNKVQVILGLVSEAYLAYSLESKQADIRRASEFVEQKLPDLTNKVDYLQDKLQSLRIDYDLIDPESRGAQLSGQVTAFSQQQLDLQIELEQNRATYERLRSQLSGPQEQASSSALAQNPRYQTLLNTLLELDTQIAEASTLYLNGSPDMDVLVEQRSNLLTLLEQQGEQSQRDLVSQMQALEAQERSLNQTLQGLSTDVDELSDISRQYVDIQRELDIATENLNQFLAKQAALEIDAAQREIPWEVVTPPAEPTPQTVSLLQNLLLGGTLGLLLGSAIALLLDKSTGVIYSEKDIQRSMQLPILGRIPNPEILELPIRDSSRTLELASQVAAAQGNPWKNGATGIHPEDPFMEAFRSLYTNLRLSSVEPLNSVVVSSVMDDEGKSVAAIHLAEAAALLGQRVLLVDTNLRDPKIHNYLKLPNDYGLTALALSDASTLAKNRFLHEPIPGLKVLCAGKEAQDAGPILTSKRVQQRIEQLKSKFDLIVFDAPSLIGQSDAYLIAEQVDGMLIVARPGQLKQNLLDQAMTQLQIANVNVFGLAVRES</sequence>
<comment type="subcellular location">
    <subcellularLocation>
        <location evidence="1">Cell membrane</location>
        <topology evidence="1">Multi-pass membrane protein</topology>
    </subcellularLocation>
</comment>
<proteinExistence type="inferred from homology"/>
<evidence type="ECO:0000256" key="3">
    <source>
        <dbReference type="ARBA" id="ARBA00022475"/>
    </source>
</evidence>
<keyword evidence="12" id="KW-1185">Reference proteome</keyword>
<evidence type="ECO:0000256" key="2">
    <source>
        <dbReference type="ARBA" id="ARBA00006683"/>
    </source>
</evidence>
<evidence type="ECO:0000256" key="7">
    <source>
        <dbReference type="ARBA" id="ARBA00022989"/>
    </source>
</evidence>
<dbReference type="Gene3D" id="3.40.50.300">
    <property type="entry name" value="P-loop containing nucleotide triphosphate hydrolases"/>
    <property type="match status" value="1"/>
</dbReference>
<dbReference type="AlphaFoldDB" id="A0A928ZSH5"/>
<dbReference type="InterPro" id="IPR050445">
    <property type="entry name" value="Bact_polysacc_biosynth/exp"/>
</dbReference>
<dbReference type="InterPro" id="IPR027417">
    <property type="entry name" value="P-loop_NTPase"/>
</dbReference>
<keyword evidence="3" id="KW-1003">Cell membrane</keyword>
<dbReference type="GO" id="GO:0005886">
    <property type="term" value="C:plasma membrane"/>
    <property type="evidence" value="ECO:0007669"/>
    <property type="project" value="UniProtKB-SubCell"/>
</dbReference>
<dbReference type="CDD" id="cd05387">
    <property type="entry name" value="BY-kinase"/>
    <property type="match status" value="1"/>
</dbReference>
<evidence type="ECO:0000256" key="4">
    <source>
        <dbReference type="ARBA" id="ARBA00022692"/>
    </source>
</evidence>
<evidence type="ECO:0000256" key="9">
    <source>
        <dbReference type="SAM" id="Coils"/>
    </source>
</evidence>
<keyword evidence="7" id="KW-1133">Transmembrane helix</keyword>
<dbReference type="Proteomes" id="UP000615026">
    <property type="component" value="Unassembled WGS sequence"/>
</dbReference>
<keyword evidence="4" id="KW-0812">Transmembrane</keyword>